<keyword evidence="2" id="KW-0812">Transmembrane</keyword>
<organism evidence="4 5">
    <name type="scientific">Paenibacillus selenitireducens</name>
    <dbReference type="NCBI Taxonomy" id="1324314"/>
    <lineage>
        <taxon>Bacteria</taxon>
        <taxon>Bacillati</taxon>
        <taxon>Bacillota</taxon>
        <taxon>Bacilli</taxon>
        <taxon>Bacillales</taxon>
        <taxon>Paenibacillaceae</taxon>
        <taxon>Paenibacillus</taxon>
    </lineage>
</organism>
<comment type="caution">
    <text evidence="4">The sequence shown here is derived from an EMBL/GenBank/DDBJ whole genome shotgun (WGS) entry which is preliminary data.</text>
</comment>
<sequence length="314" mass="35700">MHRINNSKGDKKMILVITGASGFVGKHVLPLLMQHSIEIHAISRQKMEVPFNGIHWHQVNLFHADDVGRFMNSVKPTHLLHLAWEATPGVYWNSLTNFQWVEASLCLMRHFYDHGGQRMVTAGTCAEYEWGENTLIEDLSPLTYSSPYAVCKNYARALIEDFSKQTGLSCAWGRIFFAYGPYEKSNRLIPYAIRSLLLNQEIRCTDGKHRRDFLFAQDVAEAFISILMSNVEGPVNIASGTAVSIKEVLQQISQRIGKPELIQYGALPISHAEMPLVEGRIHKLQELGWTPKVNLHQGLEDTIKWWKNNMTEPS</sequence>
<reference evidence="4 5" key="1">
    <citation type="submission" date="2017-01" db="EMBL/GenBank/DDBJ databases">
        <title>Genome analysis of Paenibacillus selenitrireducens ES3-24.</title>
        <authorList>
            <person name="Xu D."/>
            <person name="Yao R."/>
            <person name="Zheng S."/>
        </authorList>
    </citation>
    <scope>NUCLEOTIDE SEQUENCE [LARGE SCALE GENOMIC DNA]</scope>
    <source>
        <strain evidence="4 5">ES3-24</strain>
    </source>
</reference>
<protein>
    <recommendedName>
        <fullName evidence="3">NAD-dependent epimerase/dehydratase domain-containing protein</fullName>
    </recommendedName>
</protein>
<dbReference type="Proteomes" id="UP000190188">
    <property type="component" value="Unassembled WGS sequence"/>
</dbReference>
<evidence type="ECO:0000313" key="5">
    <source>
        <dbReference type="Proteomes" id="UP000190188"/>
    </source>
</evidence>
<name>A0A1T2XK52_9BACL</name>
<dbReference type="Gene3D" id="3.90.25.10">
    <property type="entry name" value="UDP-galactose 4-epimerase, domain 1"/>
    <property type="match status" value="1"/>
</dbReference>
<dbReference type="STRING" id="1324314.BVG16_05535"/>
<dbReference type="InterPro" id="IPR001509">
    <property type="entry name" value="Epimerase_deHydtase"/>
</dbReference>
<gene>
    <name evidence="4" type="ORF">BVG16_05535</name>
</gene>
<feature type="domain" description="NAD-dependent epimerase/dehydratase" evidence="3">
    <location>
        <begin position="16"/>
        <end position="236"/>
    </location>
</feature>
<dbReference type="PANTHER" id="PTHR43000">
    <property type="entry name" value="DTDP-D-GLUCOSE 4,6-DEHYDRATASE-RELATED"/>
    <property type="match status" value="1"/>
</dbReference>
<comment type="similarity">
    <text evidence="1">Belongs to the NAD(P)-dependent epimerase/dehydratase family.</text>
</comment>
<evidence type="ECO:0000256" key="1">
    <source>
        <dbReference type="ARBA" id="ARBA00007637"/>
    </source>
</evidence>
<evidence type="ECO:0000256" key="2">
    <source>
        <dbReference type="SAM" id="Phobius"/>
    </source>
</evidence>
<keyword evidence="2" id="KW-1133">Transmembrane helix</keyword>
<keyword evidence="2" id="KW-0472">Membrane</keyword>
<accession>A0A1T2XK52</accession>
<dbReference type="InterPro" id="IPR036291">
    <property type="entry name" value="NAD(P)-bd_dom_sf"/>
</dbReference>
<proteinExistence type="inferred from homology"/>
<feature type="transmembrane region" description="Helical" evidence="2">
    <location>
        <begin position="12"/>
        <end position="33"/>
    </location>
</feature>
<evidence type="ECO:0000259" key="3">
    <source>
        <dbReference type="Pfam" id="PF01370"/>
    </source>
</evidence>
<evidence type="ECO:0000313" key="4">
    <source>
        <dbReference type="EMBL" id="OPA80205.1"/>
    </source>
</evidence>
<dbReference type="Pfam" id="PF01370">
    <property type="entry name" value="Epimerase"/>
    <property type="match status" value="1"/>
</dbReference>
<dbReference type="EMBL" id="MSZX01000002">
    <property type="protein sequence ID" value="OPA80205.1"/>
    <property type="molecule type" value="Genomic_DNA"/>
</dbReference>
<dbReference type="Gene3D" id="3.40.50.720">
    <property type="entry name" value="NAD(P)-binding Rossmann-like Domain"/>
    <property type="match status" value="1"/>
</dbReference>
<keyword evidence="5" id="KW-1185">Reference proteome</keyword>
<dbReference type="SUPFAM" id="SSF51735">
    <property type="entry name" value="NAD(P)-binding Rossmann-fold domains"/>
    <property type="match status" value="1"/>
</dbReference>
<dbReference type="AlphaFoldDB" id="A0A1T2XK52"/>